<organism evidence="2 3">
    <name type="scientific">Thermomonas beijingensis</name>
    <dbReference type="NCBI Taxonomy" id="2872701"/>
    <lineage>
        <taxon>Bacteria</taxon>
        <taxon>Pseudomonadati</taxon>
        <taxon>Pseudomonadota</taxon>
        <taxon>Gammaproteobacteria</taxon>
        <taxon>Lysobacterales</taxon>
        <taxon>Lysobacteraceae</taxon>
        <taxon>Thermomonas</taxon>
    </lineage>
</organism>
<sequence length="142" mass="15354">MSLPTSILLLLLSGSLVLAGLSAARYDKQLADSLKRADGQIVSYRDFTTGNGRRQRTSYFPRVQFIASNGKEYTFESRVAEGGMIYTIGQHVTVLYSEASGTPAKDAEIEGAGLSMPYAIYYLAFGVGLVGLIGAFRSRRVA</sequence>
<dbReference type="RefSeq" id="WP_223629870.1">
    <property type="nucleotide sequence ID" value="NZ_JAIQDJ010000026.1"/>
</dbReference>
<protein>
    <submittedName>
        <fullName evidence="2">DUF3592 domain-containing protein</fullName>
    </submittedName>
</protein>
<keyword evidence="1" id="KW-0812">Transmembrane</keyword>
<comment type="caution">
    <text evidence="2">The sequence shown here is derived from an EMBL/GenBank/DDBJ whole genome shotgun (WGS) entry which is preliminary data.</text>
</comment>
<reference evidence="2" key="1">
    <citation type="submission" date="2021-09" db="EMBL/GenBank/DDBJ databases">
        <authorList>
            <person name="Wu T."/>
            <person name="Guo S.Z."/>
        </authorList>
    </citation>
    <scope>NUCLEOTIDE SEQUENCE</scope>
    <source>
        <strain evidence="2">RSS-23</strain>
    </source>
</reference>
<name>A0ABS7TH61_9GAMM</name>
<dbReference type="EMBL" id="JAIQDJ010000026">
    <property type="protein sequence ID" value="MBZ4187203.1"/>
    <property type="molecule type" value="Genomic_DNA"/>
</dbReference>
<evidence type="ECO:0000313" key="3">
    <source>
        <dbReference type="Proteomes" id="UP001430290"/>
    </source>
</evidence>
<accession>A0ABS7TH61</accession>
<feature type="transmembrane region" description="Helical" evidence="1">
    <location>
        <begin position="118"/>
        <end position="136"/>
    </location>
</feature>
<evidence type="ECO:0000313" key="2">
    <source>
        <dbReference type="EMBL" id="MBZ4187203.1"/>
    </source>
</evidence>
<gene>
    <name evidence="2" type="ORF">K7B09_12815</name>
</gene>
<dbReference type="Proteomes" id="UP001430290">
    <property type="component" value="Unassembled WGS sequence"/>
</dbReference>
<evidence type="ECO:0000256" key="1">
    <source>
        <dbReference type="SAM" id="Phobius"/>
    </source>
</evidence>
<keyword evidence="3" id="KW-1185">Reference proteome</keyword>
<keyword evidence="1" id="KW-0472">Membrane</keyword>
<keyword evidence="1" id="KW-1133">Transmembrane helix</keyword>
<proteinExistence type="predicted"/>